<dbReference type="EMBL" id="CP018632">
    <property type="protein sequence ID" value="ASJ75672.1"/>
    <property type="molecule type" value="Genomic_DNA"/>
</dbReference>
<dbReference type="SUPFAM" id="SSF160104">
    <property type="entry name" value="Acetoacetate decarboxylase-like"/>
    <property type="match status" value="1"/>
</dbReference>
<keyword evidence="1" id="KW-0456">Lyase</keyword>
<dbReference type="InterPro" id="IPR023375">
    <property type="entry name" value="ADC_dom_sf"/>
</dbReference>
<gene>
    <name evidence="1" type="primary">adc</name>
    <name evidence="1" type="ORF">IMCC3135_28100</name>
</gene>
<keyword evidence="2" id="KW-1185">Reference proteome</keyword>
<dbReference type="EC" id="4.1.1.4" evidence="1"/>
<dbReference type="GO" id="GO:0047602">
    <property type="term" value="F:acetoacetate decarboxylase activity"/>
    <property type="evidence" value="ECO:0007669"/>
    <property type="project" value="UniProtKB-EC"/>
</dbReference>
<name>A0A2Z2NW44_9GAMM</name>
<dbReference type="NCBIfam" id="NF002614">
    <property type="entry name" value="PRK02265.1"/>
    <property type="match status" value="1"/>
</dbReference>
<dbReference type="AlphaFoldDB" id="A0A2Z2NW44"/>
<dbReference type="Pfam" id="PF06314">
    <property type="entry name" value="ADC"/>
    <property type="match status" value="1"/>
</dbReference>
<protein>
    <submittedName>
        <fullName evidence="1">Putative acetoacetate decarboxylase</fullName>
        <ecNumber evidence="1">4.1.1.4</ecNumber>
    </submittedName>
</protein>
<evidence type="ECO:0000313" key="2">
    <source>
        <dbReference type="Proteomes" id="UP000250079"/>
    </source>
</evidence>
<sequence length="135" mass="15455">MKEEDVIRNAFAMPLTSPSYPRGPYRFVNREFFIITYRTDMDALRAVVPEPLQLTESIVKYEFIRMPDSTGFGDYTESGQVIPVEFSGRTGSYVHSMFLNDDSPIAGGREIWGFPKKLANPRLRKVVHDYLATPQ</sequence>
<dbReference type="Gene3D" id="2.40.400.10">
    <property type="entry name" value="Acetoacetate decarboxylase-like"/>
    <property type="match status" value="1"/>
</dbReference>
<dbReference type="RefSeq" id="WP_205737741.1">
    <property type="nucleotide sequence ID" value="NZ_CP018632.1"/>
</dbReference>
<dbReference type="Proteomes" id="UP000250079">
    <property type="component" value="Chromosome"/>
</dbReference>
<accession>A0A2Z2NW44</accession>
<reference evidence="1 2" key="1">
    <citation type="submission" date="2016-12" db="EMBL/GenBank/DDBJ databases">
        <authorList>
            <person name="Song W.-J."/>
            <person name="Kurnit D.M."/>
        </authorList>
    </citation>
    <scope>NUCLEOTIDE SEQUENCE [LARGE SCALE GENOMIC DNA]</scope>
    <source>
        <strain evidence="1 2">IMCC3135</strain>
    </source>
</reference>
<proteinExistence type="predicted"/>
<evidence type="ECO:0000313" key="1">
    <source>
        <dbReference type="EMBL" id="ASJ75672.1"/>
    </source>
</evidence>
<dbReference type="KEGG" id="gai:IMCC3135_28100"/>
<organism evidence="1 2">
    <name type="scientific">Granulosicoccus antarcticus IMCC3135</name>
    <dbReference type="NCBI Taxonomy" id="1192854"/>
    <lineage>
        <taxon>Bacteria</taxon>
        <taxon>Pseudomonadati</taxon>
        <taxon>Pseudomonadota</taxon>
        <taxon>Gammaproteobacteria</taxon>
        <taxon>Chromatiales</taxon>
        <taxon>Granulosicoccaceae</taxon>
        <taxon>Granulosicoccus</taxon>
    </lineage>
</organism>
<dbReference type="InterPro" id="IPR010451">
    <property type="entry name" value="Acetoacetate_decarboxylase"/>
</dbReference>